<dbReference type="Pfam" id="PF02566">
    <property type="entry name" value="OsmC"/>
    <property type="match status" value="1"/>
</dbReference>
<name>A0A932AAR8_9BACT</name>
<comment type="caution">
    <text evidence="1">The sequence shown here is derived from an EMBL/GenBank/DDBJ whole genome shotgun (WGS) entry which is preliminary data.</text>
</comment>
<dbReference type="InterPro" id="IPR036102">
    <property type="entry name" value="OsmC/Ohrsf"/>
</dbReference>
<accession>A0A932AAR8</accession>
<protein>
    <submittedName>
        <fullName evidence="1">OsmC family protein</fullName>
    </submittedName>
</protein>
<dbReference type="AlphaFoldDB" id="A0A932AAR8"/>
<dbReference type="Proteomes" id="UP000779809">
    <property type="component" value="Unassembled WGS sequence"/>
</dbReference>
<evidence type="ECO:0000313" key="1">
    <source>
        <dbReference type="EMBL" id="MBI2678804.1"/>
    </source>
</evidence>
<dbReference type="PANTHER" id="PTHR34352:SF1">
    <property type="entry name" value="PROTEIN YHFA"/>
    <property type="match status" value="1"/>
</dbReference>
<gene>
    <name evidence="1" type="ORF">HYX28_08485</name>
</gene>
<evidence type="ECO:0000313" key="2">
    <source>
        <dbReference type="Proteomes" id="UP000779809"/>
    </source>
</evidence>
<dbReference type="EMBL" id="JACPNR010000010">
    <property type="protein sequence ID" value="MBI2678804.1"/>
    <property type="molecule type" value="Genomic_DNA"/>
</dbReference>
<dbReference type="SUPFAM" id="SSF82784">
    <property type="entry name" value="OsmC-like"/>
    <property type="match status" value="1"/>
</dbReference>
<dbReference type="InterPro" id="IPR003718">
    <property type="entry name" value="OsmC/Ohr_fam"/>
</dbReference>
<dbReference type="Gene3D" id="3.30.300.20">
    <property type="match status" value="1"/>
</dbReference>
<organism evidence="1 2">
    <name type="scientific">Candidatus Korobacter versatilis</name>
    <dbReference type="NCBI Taxonomy" id="658062"/>
    <lineage>
        <taxon>Bacteria</taxon>
        <taxon>Pseudomonadati</taxon>
        <taxon>Acidobacteriota</taxon>
        <taxon>Terriglobia</taxon>
        <taxon>Terriglobales</taxon>
        <taxon>Candidatus Korobacteraceae</taxon>
        <taxon>Candidatus Korobacter</taxon>
    </lineage>
</organism>
<dbReference type="PANTHER" id="PTHR34352">
    <property type="entry name" value="PROTEIN YHFA"/>
    <property type="match status" value="1"/>
</dbReference>
<dbReference type="InterPro" id="IPR015946">
    <property type="entry name" value="KH_dom-like_a/b"/>
</dbReference>
<sequence length="137" mass="14837">MVEAKAVRIGVELFAVTATSGHAIVADADRKRNSAASPMELVLMGLCACTATDVDIVLRKKREPFTSLEVRAEAERAKDPPQVYTAIKLTFTVGGKVGKKAMEDAVRLSEEKYCSVSAMLEKTAKISSEIVYLDEAK</sequence>
<reference evidence="1" key="1">
    <citation type="submission" date="2020-07" db="EMBL/GenBank/DDBJ databases">
        <title>Huge and variable diversity of episymbiotic CPR bacteria and DPANN archaea in groundwater ecosystems.</title>
        <authorList>
            <person name="He C.Y."/>
            <person name="Keren R."/>
            <person name="Whittaker M."/>
            <person name="Farag I.F."/>
            <person name="Doudna J."/>
            <person name="Cate J.H.D."/>
            <person name="Banfield J.F."/>
        </authorList>
    </citation>
    <scope>NUCLEOTIDE SEQUENCE</scope>
    <source>
        <strain evidence="1">NC_groundwater_580_Pr5_B-0.1um_64_19</strain>
    </source>
</reference>
<proteinExistence type="predicted"/>